<proteinExistence type="predicted"/>
<dbReference type="AlphaFoldDB" id="A0AAE0GYI2"/>
<protein>
    <submittedName>
        <fullName evidence="1">Uncharacterized protein</fullName>
    </submittedName>
</protein>
<dbReference type="EMBL" id="LGRX02001211">
    <property type="protein sequence ID" value="KAK3286664.1"/>
    <property type="molecule type" value="Genomic_DNA"/>
</dbReference>
<dbReference type="Proteomes" id="UP001190700">
    <property type="component" value="Unassembled WGS sequence"/>
</dbReference>
<gene>
    <name evidence="1" type="ORF">CYMTET_5790</name>
</gene>
<evidence type="ECO:0000313" key="2">
    <source>
        <dbReference type="Proteomes" id="UP001190700"/>
    </source>
</evidence>
<organism evidence="1 2">
    <name type="scientific">Cymbomonas tetramitiformis</name>
    <dbReference type="NCBI Taxonomy" id="36881"/>
    <lineage>
        <taxon>Eukaryota</taxon>
        <taxon>Viridiplantae</taxon>
        <taxon>Chlorophyta</taxon>
        <taxon>Pyramimonadophyceae</taxon>
        <taxon>Pyramimonadales</taxon>
        <taxon>Pyramimonadaceae</taxon>
        <taxon>Cymbomonas</taxon>
    </lineage>
</organism>
<comment type="caution">
    <text evidence="1">The sequence shown here is derived from an EMBL/GenBank/DDBJ whole genome shotgun (WGS) entry which is preliminary data.</text>
</comment>
<name>A0AAE0GYI2_9CHLO</name>
<keyword evidence="2" id="KW-1185">Reference proteome</keyword>
<accession>A0AAE0GYI2</accession>
<reference evidence="1 2" key="1">
    <citation type="journal article" date="2015" name="Genome Biol. Evol.">
        <title>Comparative Genomics of a Bacterivorous Green Alga Reveals Evolutionary Causalities and Consequences of Phago-Mixotrophic Mode of Nutrition.</title>
        <authorList>
            <person name="Burns J.A."/>
            <person name="Paasch A."/>
            <person name="Narechania A."/>
            <person name="Kim E."/>
        </authorList>
    </citation>
    <scope>NUCLEOTIDE SEQUENCE [LARGE SCALE GENOMIC DNA]</scope>
    <source>
        <strain evidence="1 2">PLY_AMNH</strain>
    </source>
</reference>
<sequence length="420" mass="47588">MVRRTFPGEGSVESTVLVDNTPGRRPYLLRVNTLLRTWDWPPGHPVIRGDGRVCDDRFEDIDYDPATFEPEVLMGQAVQLSSRTAGDGELEPIPEFTGIFARELKLAWVVMEPTTFCEFFDSIMTGCRLSLQRHIKWYEEWQHLSHSVGRILLAETCGQAYARAFLNVFWAKSIGPPTLETNASPTWAVISEVRKRTYVPSLQQVLFEYYLEEDVCKAGRQPWEHFTLKSPPNTFRLRELLSCDELLLKELVQYAFPSDENEMAVGPLLEKWGCIFVFTPYVLTQQIEGDFNRIDNTGHKNASVETISAVVVGSGINSIDIDTNADAIKNARKVVRERKKESKLEQDAMHLRDVQTHVTKVKAKQLDAIEKARKREAAEVARAVKELCGSCAQAKRRVVNPEQALSPTERPLEAIVPTVL</sequence>
<evidence type="ECO:0000313" key="1">
    <source>
        <dbReference type="EMBL" id="KAK3286664.1"/>
    </source>
</evidence>